<dbReference type="EMBL" id="FP245514">
    <property type="protein sequence ID" value="CAX65719.1"/>
    <property type="molecule type" value="Genomic_DNA"/>
</dbReference>
<sequence length="310" mass="35302">MKKSKFLLLGSISSLAAIPFVAAKCGETKSEEEKKPEVDKKPGEGKEPDQNTDQGKNPETDTTPAKSTKIDLSKLETNIQNELEKLAKNGVSPESVLDILKKVSGLEKLTLGDFSAVEFKDKKLTVKAHKDSKLITGEYEFKVQSISNKDQLLMHKNKIKEFVFKNLKELNVENPSPVTDFEGMFKDLDIDNAKTKDDFARIKDDLKYLFAQWYSSFEESPFGFDYSESEHKKDDKNISESNGGNPYVHVARELITEVEKEINKNKDNEYEIFATLNYDVQLAKEAIEKQVQEQNQEIEKLFQPILNSFK</sequence>
<dbReference type="EMBL" id="FP671138">
    <property type="protein sequence ID" value="CBH41009.1"/>
    <property type="molecule type" value="Genomic_DNA"/>
</dbReference>
<keyword evidence="7 10" id="KW-0449">Lipoprotein</keyword>
<feature type="chain" id="PRO_5007633577" evidence="9">
    <location>
        <begin position="23"/>
        <end position="310"/>
    </location>
</feature>
<dbReference type="AlphaFoldDB" id="A1X5L7"/>
<evidence type="ECO:0000256" key="4">
    <source>
        <dbReference type="ARBA" id="ARBA00022737"/>
    </source>
</evidence>
<feature type="region of interest" description="Disordered" evidence="8">
    <location>
        <begin position="26"/>
        <end position="74"/>
    </location>
</feature>
<dbReference type="KEGG" id="mal:MAGa8080"/>
<keyword evidence="2" id="KW-1003">Cell membrane</keyword>
<dbReference type="EMBL" id="FP245515">
    <property type="protein sequence ID" value="CAX65733.1"/>
    <property type="molecule type" value="Genomic_DNA"/>
</dbReference>
<evidence type="ECO:0000256" key="8">
    <source>
        <dbReference type="SAM" id="MobiDB-lite"/>
    </source>
</evidence>
<organism evidence="10">
    <name type="scientific">Mycoplasmopsis agalactiae</name>
    <name type="common">Mycoplasma agalactiae</name>
    <dbReference type="NCBI Taxonomy" id="2110"/>
    <lineage>
        <taxon>Bacteria</taxon>
        <taxon>Bacillati</taxon>
        <taxon>Mycoplasmatota</taxon>
        <taxon>Mycoplasmoidales</taxon>
        <taxon>Metamycoplasmataceae</taxon>
        <taxon>Mycoplasmopsis</taxon>
    </lineage>
</organism>
<comment type="subcellular location">
    <subcellularLocation>
        <location evidence="1">Cell membrane</location>
        <topology evidence="1">Lipid-anchor</topology>
    </subcellularLocation>
</comment>
<proteinExistence type="predicted"/>
<evidence type="ECO:0000313" key="12">
    <source>
        <dbReference type="EMBL" id="CAX65733.1"/>
    </source>
</evidence>
<dbReference type="NCBIfam" id="NF033817">
    <property type="entry name" value="Mplas_variab_LP"/>
    <property type="match status" value="1"/>
</dbReference>
<dbReference type="KEGG" id="mal:MAGa5830"/>
<dbReference type="GO" id="GO:0005886">
    <property type="term" value="C:plasma membrane"/>
    <property type="evidence" value="ECO:0007669"/>
    <property type="project" value="UniProtKB-SubCell"/>
</dbReference>
<evidence type="ECO:0000313" key="10">
    <source>
        <dbReference type="EMBL" id="ABC24683.1"/>
    </source>
</evidence>
<keyword evidence="4" id="KW-0677">Repeat</keyword>
<evidence type="ECO:0000256" key="9">
    <source>
        <dbReference type="SAM" id="SignalP"/>
    </source>
</evidence>
<keyword evidence="6" id="KW-0564">Palmitate</keyword>
<dbReference type="RefSeq" id="WP_013022154.1">
    <property type="nucleotide sequence ID" value="NC_013948.1"/>
</dbReference>
<evidence type="ECO:0000313" key="11">
    <source>
        <dbReference type="EMBL" id="CAX65719.1"/>
    </source>
</evidence>
<evidence type="ECO:0000256" key="3">
    <source>
        <dbReference type="ARBA" id="ARBA00022729"/>
    </source>
</evidence>
<feature type="compositionally biased region" description="Basic and acidic residues" evidence="8">
    <location>
        <begin position="26"/>
        <end position="49"/>
    </location>
</feature>
<reference evidence="10" key="1">
    <citation type="submission" date="2005-10" db="EMBL/GenBank/DDBJ databases">
        <title>The vpma gene repertoires of Mycoplasma agalactiae are diverse.</title>
        <authorList>
            <person name="Glew M.D."/>
            <person name="Marenda M."/>
            <person name="Sagne E."/>
            <person name="Rosengarten R."/>
            <person name="Citti C."/>
        </authorList>
    </citation>
    <scope>NUCLEOTIDE SEQUENCE</scope>
    <source>
        <strain evidence="10">4054</strain>
    </source>
</reference>
<keyword evidence="5" id="KW-0472">Membrane</keyword>
<reference evidence="13" key="4">
    <citation type="submission" date="2009-11" db="EMBL/GenBank/DDBJ databases">
        <authorList>
            <person name="Prasad N."/>
            <person name="Shashidhara L.S."/>
        </authorList>
    </citation>
    <scope>NUCLEOTIDE SEQUENCE</scope>
    <source>
        <strain evidence="13">5632</strain>
    </source>
</reference>
<protein>
    <submittedName>
        <fullName evidence="10">Variable surface lipoprotein B</fullName>
    </submittedName>
    <submittedName>
        <fullName evidence="11">Variable surface lipoprotein C (VpmaC)</fullName>
    </submittedName>
</protein>
<keyword evidence="3 9" id="KW-0732">Signal</keyword>
<name>A1X5L7_MYCAA</name>
<dbReference type="Proteomes" id="UP000006902">
    <property type="component" value="Chromosome"/>
</dbReference>
<evidence type="ECO:0000256" key="7">
    <source>
        <dbReference type="ARBA" id="ARBA00023288"/>
    </source>
</evidence>
<evidence type="ECO:0000313" key="14">
    <source>
        <dbReference type="Proteomes" id="UP000006902"/>
    </source>
</evidence>
<reference evidence="14" key="5">
    <citation type="journal article" date="2010" name="BMC Genomics">
        <title>Comparative genomic and proteomic analyses of two Mycoplasma agalactiae strains: clues to the macro- and micro-events that are shaping mycoplasma diversity.</title>
        <authorList>
            <person name="Nouvel L.X."/>
            <person name="Sirand-Pugnet P."/>
            <person name="Marenda M.S."/>
            <person name="Sagne E."/>
            <person name="Barbe V."/>
            <person name="Mangenot S."/>
            <person name="Schenowitz C."/>
            <person name="Jacob D."/>
            <person name="Barre A."/>
            <person name="Claverol S."/>
            <person name="Blanchard A."/>
            <person name="Citti C."/>
        </authorList>
    </citation>
    <scope>NUCLEOTIDE SEQUENCE [LARGE SCALE GENOMIC DNA]</scope>
    <source>
        <strain evidence="14">5632</strain>
    </source>
</reference>
<reference evidence="11" key="3">
    <citation type="submission" date="2009-04" db="EMBL/GenBank/DDBJ databases">
        <authorList>
            <person name="Genoscope - CEA"/>
        </authorList>
    </citation>
    <scope>NUCLEOTIDE SEQUENCE</scope>
    <source>
        <strain evidence="11">5632</strain>
    </source>
</reference>
<feature type="signal peptide" evidence="9">
    <location>
        <begin position="1"/>
        <end position="22"/>
    </location>
</feature>
<feature type="compositionally biased region" description="Polar residues" evidence="8">
    <location>
        <begin position="51"/>
        <end position="66"/>
    </location>
</feature>
<gene>
    <name evidence="10" type="primary">vpmaB</name>
    <name evidence="11" type="synonym">vpmaC</name>
    <name evidence="11" type="ordered locus">MAGa5830</name>
    <name evidence="12" type="ordered locus">MAGa8080</name>
</gene>
<evidence type="ECO:0000256" key="5">
    <source>
        <dbReference type="ARBA" id="ARBA00023136"/>
    </source>
</evidence>
<dbReference type="eggNOG" id="ENOG5031ZFF">
    <property type="taxonomic scope" value="Bacteria"/>
</dbReference>
<evidence type="ECO:0000313" key="13">
    <source>
        <dbReference type="EMBL" id="CBH40789.1"/>
    </source>
</evidence>
<evidence type="ECO:0000256" key="1">
    <source>
        <dbReference type="ARBA" id="ARBA00004193"/>
    </source>
</evidence>
<evidence type="ECO:0000256" key="6">
    <source>
        <dbReference type="ARBA" id="ARBA00023139"/>
    </source>
</evidence>
<dbReference type="EMBL" id="FP671138">
    <property type="protein sequence ID" value="CBH40789.1"/>
    <property type="molecule type" value="Genomic_DNA"/>
</dbReference>
<reference evidence="11" key="2">
    <citation type="journal article" date="2009" name="J. Bacteriol.">
        <title>Occurrence, plasticity, and evolution of the vpma gene family, a genetic system devoted to high-frequency surface variation in Mycoplasma agalactiae.</title>
        <authorList>
            <person name="Nouvel L.X."/>
            <person name="Marenda M."/>
            <person name="Sirand-Pugnet P."/>
            <person name="Sagne E."/>
            <person name="Glew M."/>
            <person name="Mangenot S."/>
            <person name="Barbe V."/>
            <person name="Barre A."/>
            <person name="Claverol S."/>
            <person name="Citti C."/>
        </authorList>
    </citation>
    <scope>NUCLEOTIDE SEQUENCE</scope>
    <source>
        <strain evidence="11">5632</strain>
    </source>
</reference>
<dbReference type="EMBL" id="DQ256135">
    <property type="protein sequence ID" value="ABC24683.1"/>
    <property type="molecule type" value="Genomic_DNA"/>
</dbReference>
<evidence type="ECO:0000256" key="2">
    <source>
        <dbReference type="ARBA" id="ARBA00022475"/>
    </source>
</evidence>
<dbReference type="OrthoDB" id="399222at2"/>
<accession>A1X5L7</accession>
<accession>D3VR42</accession>
<dbReference type="InterPro" id="IPR049890">
    <property type="entry name" value="VlpA-F-like_signal"/>
</dbReference>